<dbReference type="AlphaFoldDB" id="A0A7V8U8T0"/>
<accession>A0A7V8U8T0</accession>
<dbReference type="EMBL" id="VDES01000002">
    <property type="protein sequence ID" value="MBA1374752.1"/>
    <property type="molecule type" value="Genomic_DNA"/>
</dbReference>
<sequence>MSERAYAALPGHALKRVRMGGLEAIYHTPSGITHLLAEPVPELLDALDAVGTDTFVTAERLVAQIASRFDLVGDDPQERPEQVLGERLAELAALGLVRLRAEA</sequence>
<evidence type="ECO:0000313" key="2">
    <source>
        <dbReference type="Proteomes" id="UP000589292"/>
    </source>
</evidence>
<reference evidence="1 2" key="1">
    <citation type="journal article" date="1994" name="Int. J. Syst. Bacteriol.">
        <title>Phylogenetic positions of novel aerobic, bacteriochlorophyll a-containing bacteria and description of Roseococcus thiosulfatophilus gen. nov., sp. nov., Erythromicrobium ramosum gen. nov., sp. nov., and Erythrobacter litoralis sp. nov.</title>
        <authorList>
            <person name="Yurkov V."/>
            <person name="Stackebrandt E."/>
            <person name="Holmes A."/>
            <person name="Fuerst J.A."/>
            <person name="Hugenholtz P."/>
            <person name="Golecki J."/>
            <person name="Gad'on N."/>
            <person name="Gorlenko V.M."/>
            <person name="Kompantseva E.I."/>
            <person name="Drews G."/>
        </authorList>
    </citation>
    <scope>NUCLEOTIDE SEQUENCE [LARGE SCALE GENOMIC DNA]</scope>
    <source>
        <strain evidence="1 2">KR-99</strain>
    </source>
</reference>
<protein>
    <submittedName>
        <fullName evidence="1">HPr-rel-A system PqqD family peptide chaperone</fullName>
    </submittedName>
</protein>
<dbReference type="NCBIfam" id="TIGR04353">
    <property type="entry name" value="PqqD_rel_X"/>
    <property type="match status" value="1"/>
</dbReference>
<dbReference type="RefSeq" id="WP_066283288.1">
    <property type="nucleotide sequence ID" value="NZ_BAAAGB010000001.1"/>
</dbReference>
<dbReference type="InterPro" id="IPR027599">
    <property type="entry name" value="PqqD-rel_X"/>
</dbReference>
<comment type="caution">
    <text evidence="1">The sequence shown here is derived from an EMBL/GenBank/DDBJ whole genome shotgun (WGS) entry which is preliminary data.</text>
</comment>
<gene>
    <name evidence="1" type="ORF">FG486_10400</name>
</gene>
<keyword evidence="2" id="KW-1185">Reference proteome</keyword>
<evidence type="ECO:0000313" key="1">
    <source>
        <dbReference type="EMBL" id="MBA1374752.1"/>
    </source>
</evidence>
<proteinExistence type="predicted"/>
<dbReference type="Proteomes" id="UP000589292">
    <property type="component" value="Unassembled WGS sequence"/>
</dbReference>
<organism evidence="1 2">
    <name type="scientific">Sphingomonas ursincola</name>
    <dbReference type="NCBI Taxonomy" id="56361"/>
    <lineage>
        <taxon>Bacteria</taxon>
        <taxon>Pseudomonadati</taxon>
        <taxon>Pseudomonadota</taxon>
        <taxon>Alphaproteobacteria</taxon>
        <taxon>Sphingomonadales</taxon>
        <taxon>Sphingomonadaceae</taxon>
        <taxon>Sphingomonas</taxon>
    </lineage>
</organism>
<name>A0A7V8U8T0_9SPHN</name>